<feature type="domain" description="Immunity MXAN-0049 protein" evidence="2">
    <location>
        <begin position="39"/>
        <end position="237"/>
    </location>
</feature>
<organism evidence="3 4">
    <name type="scientific">Xanthomonas phaseoli pv. dieffenbachiae</name>
    <dbReference type="NCBI Taxonomy" id="92828"/>
    <lineage>
        <taxon>Bacteria</taxon>
        <taxon>Pseudomonadati</taxon>
        <taxon>Pseudomonadota</taxon>
        <taxon>Gammaproteobacteria</taxon>
        <taxon>Lysobacterales</taxon>
        <taxon>Lysobacteraceae</taxon>
        <taxon>Xanthomonas</taxon>
    </lineage>
</organism>
<proteinExistence type="predicted"/>
<accession>A0A1V9HDH2</accession>
<dbReference type="Pfam" id="PF07791">
    <property type="entry name" value="Imm11"/>
    <property type="match status" value="1"/>
</dbReference>
<dbReference type="EMBL" id="JPYI02000037">
    <property type="protein sequence ID" value="OQP80672.1"/>
    <property type="molecule type" value="Genomic_DNA"/>
</dbReference>
<reference evidence="3 4" key="2">
    <citation type="journal article" date="2017" name="Plant Pathol.">
        <title>Pathogenicity and virulence gene content of Xanthomonas strains infecting Araceae, formerly known as Xanthomonas axonopodis pv. dieffenbachiae.</title>
        <authorList>
            <person name="Constantin E.C."/>
            <person name="Haegeman A."/>
            <person name="Van Vaerenbergh J."/>
            <person name="Baeyen S."/>
            <person name="Van Malderghem C."/>
            <person name="Maes M."/>
            <person name="Cottyn B."/>
        </authorList>
    </citation>
    <scope>NUCLEOTIDE SEQUENCE [LARGE SCALE GENOMIC DNA]</scope>
    <source>
        <strain evidence="3 4">LMG 25940</strain>
    </source>
</reference>
<name>A0A1V9HDH2_9XANT</name>
<evidence type="ECO:0000313" key="4">
    <source>
        <dbReference type="Proteomes" id="UP000050546"/>
    </source>
</evidence>
<sequence>MAWVGKAAELSSFCQLRPQHTEGMKRMTSTTPNQPTAGRFYMFEADMESNRPTCGVRFENVRNLLSPPRLILRPEEGGFPTLRETPQLTYDPKTGPAPRDLEPGFSGYWLVSERLHDVMVSADSDAFAFAEVDYRLADGARGPRHFLCDVVRELDALDEVASKLQIEVDDDYVNGKFYSVGGGASLAFRPEVVGQAHVFLTPFSSFVICDRAFRDAVHEAGIPDDAGESGISFIDASDI</sequence>
<evidence type="ECO:0000259" key="2">
    <source>
        <dbReference type="Pfam" id="PF07791"/>
    </source>
</evidence>
<dbReference type="STRING" id="1437877.GCA_001564415_02569"/>
<comment type="caution">
    <text evidence="3">The sequence shown here is derived from an EMBL/GenBank/DDBJ whole genome shotgun (WGS) entry which is preliminary data.</text>
</comment>
<dbReference type="Proteomes" id="UP000050546">
    <property type="component" value="Unassembled WGS sequence"/>
</dbReference>
<feature type="region of interest" description="Disordered" evidence="1">
    <location>
        <begin position="75"/>
        <end position="97"/>
    </location>
</feature>
<evidence type="ECO:0000256" key="1">
    <source>
        <dbReference type="SAM" id="MobiDB-lite"/>
    </source>
</evidence>
<evidence type="ECO:0000313" key="3">
    <source>
        <dbReference type="EMBL" id="OQP80672.1"/>
    </source>
</evidence>
<reference evidence="3 4" key="1">
    <citation type="journal article" date="2016" name="Plant Pathol.">
        <title>Genetic characterization of strains named as Xanthomonas axonopodis pv. dieffenbachiae leads to a taxonomic revision of the X. axonopodis species complex.</title>
        <authorList>
            <person name="Constantin E.C."/>
            <person name="Cleenwerck I."/>
            <person name="Maes M."/>
            <person name="Baeyen S."/>
            <person name="Van Malderghem C."/>
            <person name="De Vos P."/>
            <person name="Cottyn B."/>
        </authorList>
    </citation>
    <scope>NUCLEOTIDE SEQUENCE [LARGE SCALE GENOMIC DNA]</scope>
    <source>
        <strain evidence="3 4">LMG 25940</strain>
    </source>
</reference>
<gene>
    <name evidence="3" type="ORF">IM53_007435</name>
</gene>
<protein>
    <recommendedName>
        <fullName evidence="2">Immunity MXAN-0049 protein domain-containing protein</fullName>
    </recommendedName>
</protein>
<dbReference type="AlphaFoldDB" id="A0A1V9HDH2"/>
<dbReference type="InterPro" id="IPR012433">
    <property type="entry name" value="Imm11"/>
</dbReference>